<dbReference type="PANTHER" id="PTHR14096">
    <property type="entry name" value="APOLIPOPROTEIN L"/>
    <property type="match status" value="1"/>
</dbReference>
<keyword evidence="3" id="KW-1185">Reference proteome</keyword>
<evidence type="ECO:0000313" key="3">
    <source>
        <dbReference type="Proteomes" id="UP000694523"/>
    </source>
</evidence>
<dbReference type="PANTHER" id="PTHR14096:SF57">
    <property type="entry name" value="APOLIPOPROTEIN L4"/>
    <property type="match status" value="1"/>
</dbReference>
<organism evidence="2 3">
    <name type="scientific">Neogobius melanostomus</name>
    <name type="common">round goby</name>
    <dbReference type="NCBI Taxonomy" id="47308"/>
    <lineage>
        <taxon>Eukaryota</taxon>
        <taxon>Metazoa</taxon>
        <taxon>Chordata</taxon>
        <taxon>Craniata</taxon>
        <taxon>Vertebrata</taxon>
        <taxon>Euteleostomi</taxon>
        <taxon>Actinopterygii</taxon>
        <taxon>Neopterygii</taxon>
        <taxon>Teleostei</taxon>
        <taxon>Neoteleostei</taxon>
        <taxon>Acanthomorphata</taxon>
        <taxon>Gobiaria</taxon>
        <taxon>Gobiiformes</taxon>
        <taxon>Gobioidei</taxon>
        <taxon>Gobiidae</taxon>
        <taxon>Benthophilinae</taxon>
        <taxon>Neogobiini</taxon>
        <taxon>Neogobius</taxon>
    </lineage>
</organism>
<sequence>MLFLFQGKELTFMTEFSKREPDMRLFLQELEACADKLDEMCRASHIAGTVNSSVGLISGILSILGLIFAPITAGASLALTAAGVGTGVASGVSSLVTSATKIGVDQTTANKAEKNFQEFVEDSNEIQSCLDNVVQLHFDEIHSGNITTGAWMAVAAERQFLKYASIPGLHKNMTAFRATGQLALRRV</sequence>
<dbReference type="GO" id="GO:0008289">
    <property type="term" value="F:lipid binding"/>
    <property type="evidence" value="ECO:0007669"/>
    <property type="project" value="InterPro"/>
</dbReference>
<dbReference type="Ensembl" id="ENSNMLT00000015316.1">
    <property type="protein sequence ID" value="ENSNMLP00000013617.1"/>
    <property type="gene ID" value="ENSNMLG00000009130.1"/>
</dbReference>
<protein>
    <submittedName>
        <fullName evidence="2">Uncharacterized protein</fullName>
    </submittedName>
</protein>
<reference evidence="2" key="2">
    <citation type="submission" date="2025-09" db="UniProtKB">
        <authorList>
            <consortium name="Ensembl"/>
        </authorList>
    </citation>
    <scope>IDENTIFICATION</scope>
</reference>
<dbReference type="Pfam" id="PF05461">
    <property type="entry name" value="ApoL"/>
    <property type="match status" value="1"/>
</dbReference>
<reference evidence="2" key="1">
    <citation type="submission" date="2025-08" db="UniProtKB">
        <authorList>
            <consortium name="Ensembl"/>
        </authorList>
    </citation>
    <scope>IDENTIFICATION</scope>
</reference>
<evidence type="ECO:0000256" key="1">
    <source>
        <dbReference type="ARBA" id="ARBA00010090"/>
    </source>
</evidence>
<evidence type="ECO:0000313" key="2">
    <source>
        <dbReference type="Ensembl" id="ENSNMLP00000013617.1"/>
    </source>
</evidence>
<comment type="similarity">
    <text evidence="1">Belongs to the apolipoprotein L family.</text>
</comment>
<dbReference type="GO" id="GO:0042157">
    <property type="term" value="P:lipoprotein metabolic process"/>
    <property type="evidence" value="ECO:0007669"/>
    <property type="project" value="InterPro"/>
</dbReference>
<name>A0A8C6T299_9GOBI</name>
<dbReference type="Proteomes" id="UP000694523">
    <property type="component" value="Unplaced"/>
</dbReference>
<dbReference type="InterPro" id="IPR008405">
    <property type="entry name" value="ApoL"/>
</dbReference>
<dbReference type="AlphaFoldDB" id="A0A8C6T299"/>
<proteinExistence type="inferred from homology"/>
<dbReference type="GO" id="GO:0016020">
    <property type="term" value="C:membrane"/>
    <property type="evidence" value="ECO:0007669"/>
    <property type="project" value="TreeGrafter"/>
</dbReference>
<accession>A0A8C6T299</accession>
<dbReference type="GO" id="GO:0005576">
    <property type="term" value="C:extracellular region"/>
    <property type="evidence" value="ECO:0007669"/>
    <property type="project" value="InterPro"/>
</dbReference>
<dbReference type="GO" id="GO:0006869">
    <property type="term" value="P:lipid transport"/>
    <property type="evidence" value="ECO:0007669"/>
    <property type="project" value="InterPro"/>
</dbReference>